<dbReference type="Proteomes" id="UP000240653">
    <property type="component" value="Unassembled WGS sequence"/>
</dbReference>
<gene>
    <name evidence="1" type="ORF">C7I85_25975</name>
</gene>
<proteinExistence type="predicted"/>
<evidence type="ECO:0000313" key="2">
    <source>
        <dbReference type="Proteomes" id="UP000240653"/>
    </source>
</evidence>
<comment type="caution">
    <text evidence="1">The sequence shown here is derived from an EMBL/GenBank/DDBJ whole genome shotgun (WGS) entry which is preliminary data.</text>
</comment>
<sequence length="50" mass="5549">MRSVAGRFGFSVTTLRHRKDRARRPERPSSVYGLAIDRAPPAVQKALQAA</sequence>
<dbReference type="GO" id="GO:0003677">
    <property type="term" value="F:DNA binding"/>
    <property type="evidence" value="ECO:0007669"/>
    <property type="project" value="UniProtKB-KW"/>
</dbReference>
<keyword evidence="1" id="KW-0238">DNA-binding</keyword>
<reference evidence="1 2" key="1">
    <citation type="submission" date="2018-03" db="EMBL/GenBank/DDBJ databases">
        <title>The draft genome of Mesorhizobium soli JCM 19897.</title>
        <authorList>
            <person name="Li L."/>
            <person name="Liu L."/>
            <person name="Liang L."/>
            <person name="Wang T."/>
            <person name="Zhang X."/>
        </authorList>
    </citation>
    <scope>NUCLEOTIDE SEQUENCE [LARGE SCALE GENOMIC DNA]</scope>
    <source>
        <strain evidence="1 2">JCM 19897</strain>
    </source>
</reference>
<organism evidence="1 2">
    <name type="scientific">Pseudaminobacter soli</name>
    <name type="common">ex Li et al. 2025</name>
    <dbReference type="NCBI Taxonomy" id="1295366"/>
    <lineage>
        <taxon>Bacteria</taxon>
        <taxon>Pseudomonadati</taxon>
        <taxon>Pseudomonadota</taxon>
        <taxon>Alphaproteobacteria</taxon>
        <taxon>Hyphomicrobiales</taxon>
        <taxon>Phyllobacteriaceae</taxon>
        <taxon>Pseudaminobacter</taxon>
    </lineage>
</organism>
<evidence type="ECO:0000313" key="1">
    <source>
        <dbReference type="EMBL" id="PSJ55959.1"/>
    </source>
</evidence>
<keyword evidence="2" id="KW-1185">Reference proteome</keyword>
<dbReference type="AlphaFoldDB" id="A0A2P7S0I0"/>
<protein>
    <submittedName>
        <fullName evidence="1">DNA-binding protein</fullName>
    </submittedName>
</protein>
<accession>A0A2P7S0I0</accession>
<dbReference type="OrthoDB" id="461984at2"/>
<dbReference type="EMBL" id="PXYL01000021">
    <property type="protein sequence ID" value="PSJ55959.1"/>
    <property type="molecule type" value="Genomic_DNA"/>
</dbReference>
<name>A0A2P7S0I0_9HYPH</name>